<name>A0A1R1YS84_9FUNG</name>
<evidence type="ECO:0000313" key="2">
    <source>
        <dbReference type="Proteomes" id="UP000187429"/>
    </source>
</evidence>
<reference evidence="2" key="1">
    <citation type="submission" date="2017-01" db="EMBL/GenBank/DDBJ databases">
        <authorList>
            <person name="Wang Y."/>
            <person name="White M."/>
            <person name="Kvist S."/>
            <person name="Moncalvo J.-M."/>
        </authorList>
    </citation>
    <scope>NUCLEOTIDE SEQUENCE [LARGE SCALE GENOMIC DNA]</scope>
    <source>
        <strain evidence="2">ID-206-W2</strain>
    </source>
</reference>
<dbReference type="Proteomes" id="UP000187429">
    <property type="component" value="Unassembled WGS sequence"/>
</dbReference>
<gene>
    <name evidence="1" type="ORF">AYI69_g723</name>
</gene>
<sequence length="160" mass="18573">MFACVKWVRRQVGTKKITNKHQSQQTPTPTPTPASNTLYGHLTLSLVTTLIILIASPPLKHPLMVNVNLIVLNFLSATKSHYYAQHSFFNSWLALQQNESPFYWYKLLDEKKKSGFFELYLYWNSQNIQKSDFCIPIICLANHNTFQNLDSSSISYYNFM</sequence>
<dbReference type="AlphaFoldDB" id="A0A1R1YS84"/>
<keyword evidence="2" id="KW-1185">Reference proteome</keyword>
<accession>A0A1R1YS84</accession>
<organism evidence="1 2">
    <name type="scientific">Smittium culicis</name>
    <dbReference type="NCBI Taxonomy" id="133412"/>
    <lineage>
        <taxon>Eukaryota</taxon>
        <taxon>Fungi</taxon>
        <taxon>Fungi incertae sedis</taxon>
        <taxon>Zoopagomycota</taxon>
        <taxon>Kickxellomycotina</taxon>
        <taxon>Harpellomycetes</taxon>
        <taxon>Harpellales</taxon>
        <taxon>Legeriomycetaceae</taxon>
        <taxon>Smittium</taxon>
    </lineage>
</organism>
<dbReference type="EMBL" id="LSSM01000192">
    <property type="protein sequence ID" value="OMJ29754.1"/>
    <property type="molecule type" value="Genomic_DNA"/>
</dbReference>
<comment type="caution">
    <text evidence="1">The sequence shown here is derived from an EMBL/GenBank/DDBJ whole genome shotgun (WGS) entry which is preliminary data.</text>
</comment>
<proteinExistence type="predicted"/>
<evidence type="ECO:0000313" key="1">
    <source>
        <dbReference type="EMBL" id="OMJ29754.1"/>
    </source>
</evidence>
<protein>
    <submittedName>
        <fullName evidence="1">Uncharacterized protein</fullName>
    </submittedName>
</protein>